<dbReference type="InterPro" id="IPR014971">
    <property type="entry name" value="KGK"/>
</dbReference>
<organism evidence="1 2">
    <name type="scientific">Pseudanabaena yagii GIHE-NHR1</name>
    <dbReference type="NCBI Taxonomy" id="2722753"/>
    <lineage>
        <taxon>Bacteria</taxon>
        <taxon>Bacillati</taxon>
        <taxon>Cyanobacteriota</taxon>
        <taxon>Cyanophyceae</taxon>
        <taxon>Pseudanabaenales</taxon>
        <taxon>Pseudanabaenaceae</taxon>
        <taxon>Pseudanabaena</taxon>
        <taxon>Pseudanabaena yagii</taxon>
    </lineage>
</organism>
<dbReference type="EMBL" id="JAAVJL010000001">
    <property type="protein sequence ID" value="NMF58068.1"/>
    <property type="molecule type" value="Genomic_DNA"/>
</dbReference>
<dbReference type="Proteomes" id="UP000738376">
    <property type="component" value="Unassembled WGS sequence"/>
</dbReference>
<keyword evidence="2" id="KW-1185">Reference proteome</keyword>
<protein>
    <submittedName>
        <fullName evidence="1">Uncharacterized protein</fullName>
    </submittedName>
</protein>
<accession>A0ABX1LPL5</accession>
<evidence type="ECO:0000313" key="1">
    <source>
        <dbReference type="EMBL" id="NMF58068.1"/>
    </source>
</evidence>
<reference evidence="1 2" key="1">
    <citation type="submission" date="2020-03" db="EMBL/GenBank/DDBJ databases">
        <title>Draft Genome Sequence of 2-Methylisoborneol Producing Pseudanabaena yagii Strain GIHE-NHR1 Isolated from North Han River in South Korea.</title>
        <authorList>
            <person name="Jeong J."/>
        </authorList>
    </citation>
    <scope>NUCLEOTIDE SEQUENCE [LARGE SCALE GENOMIC DNA]</scope>
    <source>
        <strain evidence="1 2">GIHE-NHR1</strain>
    </source>
</reference>
<name>A0ABX1LPL5_9CYAN</name>
<proteinExistence type="predicted"/>
<dbReference type="RefSeq" id="WP_169363010.1">
    <property type="nucleotide sequence ID" value="NZ_JAAVJL010000001.1"/>
</dbReference>
<evidence type="ECO:0000313" key="2">
    <source>
        <dbReference type="Proteomes" id="UP000738376"/>
    </source>
</evidence>
<dbReference type="Pfam" id="PF08872">
    <property type="entry name" value="KGK"/>
    <property type="match status" value="1"/>
</dbReference>
<sequence>MIDNIEILHSEDVVELRDSSNQPINDLLNVIEIAYLFKVEDFIESLVEPLNIDEEAKIALREGIACRVMTTRQKGWIKGKVKLGLHFIPEIDDLPTAESKNPLDEIRNTSI</sequence>
<comment type="caution">
    <text evidence="1">The sequence shown here is derived from an EMBL/GenBank/DDBJ whole genome shotgun (WGS) entry which is preliminary data.</text>
</comment>
<gene>
    <name evidence="1" type="ORF">HC246_08530</name>
</gene>